<dbReference type="OrthoDB" id="5320532at2759"/>
<accession>A0A168CVK3</accession>
<feature type="compositionally biased region" description="Basic residues" evidence="1">
    <location>
        <begin position="574"/>
        <end position="583"/>
    </location>
</feature>
<sequence length="583" mass="64369">MFMTLPRIEPRDSFSLWYTPSYDLSVPQSNNNNNNNNNNLSSASHHAGANPSSRAQSSTFAAFPGIGSLSSLQHEEAMLRRRKNAIAAFGYSWIRPAGCSKTMLGIREEAAEREAIERAQLFPPDVLEVPQPVFDMEGAMQMDVDNDGGAGAGVDEEGEYNDGDDQMGMERDLDEDIPEMAGDDYSDEDAGYERYGDDDSDRIYEDEDAEGDENEAPEEEGTGLFERDLDDDIPDADEGFTDMNGEESTIHEDDTYNSNQMENSIAQEQEDVDHDLDDDIPDASERSDDESENEGIYSEEEEQQQESKEPSYLDADNKFTQPTMPPATQPANPMTTTPPIPVNTSPYRQSSHRSTSRDLFQTHPTLQSSFPRPVPPYNSHMNADDSMDTAQEEMSANSESELNIEHCSNINVRRPRGGHGQDTPVRNNDALENSDRPSFVTPLSAVTPSETPGTGITLRRAAARRAAQQTRAHLGLQDAVSMRSRRKPRAVSQNPDSNQNTNTEPDSNRDPVTLQTPAHNSTASTEMTRQSVASTPVNDVPLSARTRSRGRSQAHLVTPDIGNIPIAPSAPARKGTRRLRGRK</sequence>
<dbReference type="EMBL" id="AZGZ01000002">
    <property type="protein sequence ID" value="KZZ97059.1"/>
    <property type="molecule type" value="Genomic_DNA"/>
</dbReference>
<feature type="compositionally biased region" description="Polar residues" evidence="1">
    <location>
        <begin position="256"/>
        <end position="267"/>
    </location>
</feature>
<feature type="compositionally biased region" description="Low complexity" evidence="1">
    <location>
        <begin position="30"/>
        <end position="39"/>
    </location>
</feature>
<dbReference type="GO" id="GO:0005680">
    <property type="term" value="C:anaphase-promoting complex"/>
    <property type="evidence" value="ECO:0007669"/>
    <property type="project" value="InterPro"/>
</dbReference>
<feature type="region of interest" description="Disordered" evidence="1">
    <location>
        <begin position="147"/>
        <end position="583"/>
    </location>
</feature>
<feature type="compositionally biased region" description="Basic and acidic residues" evidence="1">
    <location>
        <begin position="305"/>
        <end position="317"/>
    </location>
</feature>
<feature type="compositionally biased region" description="Polar residues" evidence="1">
    <location>
        <begin position="342"/>
        <end position="370"/>
    </location>
</feature>
<keyword evidence="3" id="KW-1185">Reference proteome</keyword>
<dbReference type="InterPro" id="IPR008402">
    <property type="entry name" value="APC_su15/mnd2"/>
</dbReference>
<comment type="caution">
    <text evidence="2">The sequence shown here is derived from an EMBL/GenBank/DDBJ whole genome shotgun (WGS) entry which is preliminary data.</text>
</comment>
<feature type="compositionally biased region" description="Acidic residues" evidence="1">
    <location>
        <begin position="228"/>
        <end position="240"/>
    </location>
</feature>
<dbReference type="Pfam" id="PF05841">
    <property type="entry name" value="Apc15p"/>
    <property type="match status" value="1"/>
</dbReference>
<feature type="compositionally biased region" description="Polar residues" evidence="1">
    <location>
        <begin position="513"/>
        <end position="537"/>
    </location>
</feature>
<feature type="compositionally biased region" description="Polar residues" evidence="1">
    <location>
        <begin position="40"/>
        <end position="57"/>
    </location>
</feature>
<organism evidence="2 3">
    <name type="scientific">Ascosphaera apis ARSEF 7405</name>
    <dbReference type="NCBI Taxonomy" id="392613"/>
    <lineage>
        <taxon>Eukaryota</taxon>
        <taxon>Fungi</taxon>
        <taxon>Dikarya</taxon>
        <taxon>Ascomycota</taxon>
        <taxon>Pezizomycotina</taxon>
        <taxon>Eurotiomycetes</taxon>
        <taxon>Eurotiomycetidae</taxon>
        <taxon>Onygenales</taxon>
        <taxon>Ascosphaeraceae</taxon>
        <taxon>Ascosphaera</taxon>
    </lineage>
</organism>
<name>A0A168CVK3_9EURO</name>
<feature type="compositionally biased region" description="Acidic residues" evidence="1">
    <location>
        <begin position="268"/>
        <end position="304"/>
    </location>
</feature>
<feature type="compositionally biased region" description="Polar residues" evidence="1">
    <location>
        <begin position="392"/>
        <end position="411"/>
    </location>
</feature>
<proteinExistence type="predicted"/>
<reference evidence="2 3" key="1">
    <citation type="journal article" date="2016" name="Genome Biol. Evol.">
        <title>Divergent and convergent evolution of fungal pathogenicity.</title>
        <authorList>
            <person name="Shang Y."/>
            <person name="Xiao G."/>
            <person name="Zheng P."/>
            <person name="Cen K."/>
            <person name="Zhan S."/>
            <person name="Wang C."/>
        </authorList>
    </citation>
    <scope>NUCLEOTIDE SEQUENCE [LARGE SCALE GENOMIC DNA]</scope>
    <source>
        <strain evidence="2 3">ARSEF 7405</strain>
    </source>
</reference>
<feature type="compositionally biased region" description="Acidic residues" evidence="1">
    <location>
        <begin position="154"/>
        <end position="190"/>
    </location>
</feature>
<evidence type="ECO:0000313" key="2">
    <source>
        <dbReference type="EMBL" id="KZZ97059.1"/>
    </source>
</evidence>
<feature type="compositionally biased region" description="Acidic residues" evidence="1">
    <location>
        <begin position="204"/>
        <end position="221"/>
    </location>
</feature>
<gene>
    <name evidence="2" type="ORF">AAP_00702</name>
</gene>
<feature type="compositionally biased region" description="Polar residues" evidence="1">
    <location>
        <begin position="491"/>
        <end position="505"/>
    </location>
</feature>
<feature type="compositionally biased region" description="Basic and acidic residues" evidence="1">
    <location>
        <begin position="191"/>
        <end position="203"/>
    </location>
</feature>
<evidence type="ECO:0000313" key="3">
    <source>
        <dbReference type="Proteomes" id="UP000242877"/>
    </source>
</evidence>
<feature type="region of interest" description="Disordered" evidence="1">
    <location>
        <begin position="28"/>
        <end position="57"/>
    </location>
</feature>
<dbReference type="Proteomes" id="UP000242877">
    <property type="component" value="Unassembled WGS sequence"/>
</dbReference>
<dbReference type="VEuPathDB" id="FungiDB:AAP_00702"/>
<protein>
    <submittedName>
        <fullName evidence="2">Anaphase-promoting complex, subunit 15/MND2</fullName>
    </submittedName>
</protein>
<feature type="compositionally biased region" description="Polar residues" evidence="1">
    <location>
        <begin position="444"/>
        <end position="454"/>
    </location>
</feature>
<dbReference type="GO" id="GO:0031145">
    <property type="term" value="P:anaphase-promoting complex-dependent catabolic process"/>
    <property type="evidence" value="ECO:0007669"/>
    <property type="project" value="InterPro"/>
</dbReference>
<evidence type="ECO:0000256" key="1">
    <source>
        <dbReference type="SAM" id="MobiDB-lite"/>
    </source>
</evidence>
<dbReference type="AlphaFoldDB" id="A0A168CVK3"/>